<name>A0A1G2RLD4_9BACT</name>
<evidence type="ECO:0000313" key="2">
    <source>
        <dbReference type="EMBL" id="OHA73675.1"/>
    </source>
</evidence>
<dbReference type="AlphaFoldDB" id="A0A1G2RLD4"/>
<evidence type="ECO:0000256" key="1">
    <source>
        <dbReference type="SAM" id="MobiDB-lite"/>
    </source>
</evidence>
<accession>A0A1G2RLD4</accession>
<organism evidence="2 3">
    <name type="scientific">Candidatus Wildermuthbacteria bacterium RIFCSPLOWO2_01_FULL_48_16</name>
    <dbReference type="NCBI Taxonomy" id="1802461"/>
    <lineage>
        <taxon>Bacteria</taxon>
        <taxon>Candidatus Wildermuthiibacteriota</taxon>
    </lineage>
</organism>
<dbReference type="Proteomes" id="UP000176917">
    <property type="component" value="Unassembled WGS sequence"/>
</dbReference>
<feature type="region of interest" description="Disordered" evidence="1">
    <location>
        <begin position="17"/>
        <end position="38"/>
    </location>
</feature>
<evidence type="ECO:0008006" key="4">
    <source>
        <dbReference type="Google" id="ProtNLM"/>
    </source>
</evidence>
<feature type="compositionally biased region" description="Low complexity" evidence="1">
    <location>
        <begin position="25"/>
        <end position="37"/>
    </location>
</feature>
<dbReference type="Gene3D" id="2.60.40.420">
    <property type="entry name" value="Cupredoxins - blue copper proteins"/>
    <property type="match status" value="1"/>
</dbReference>
<gene>
    <name evidence="2" type="ORF">A3B24_02010</name>
</gene>
<proteinExistence type="predicted"/>
<dbReference type="STRING" id="1802461.A3B24_02010"/>
<dbReference type="EMBL" id="MHUG01000009">
    <property type="protein sequence ID" value="OHA73675.1"/>
    <property type="molecule type" value="Genomic_DNA"/>
</dbReference>
<comment type="caution">
    <text evidence="2">The sequence shown here is derived from an EMBL/GenBank/DDBJ whole genome shotgun (WGS) entry which is preliminary data.</text>
</comment>
<evidence type="ECO:0000313" key="3">
    <source>
        <dbReference type="Proteomes" id="UP000176917"/>
    </source>
</evidence>
<reference evidence="2 3" key="1">
    <citation type="journal article" date="2016" name="Nat. Commun.">
        <title>Thousands of microbial genomes shed light on interconnected biogeochemical processes in an aquifer system.</title>
        <authorList>
            <person name="Anantharaman K."/>
            <person name="Brown C.T."/>
            <person name="Hug L.A."/>
            <person name="Sharon I."/>
            <person name="Castelle C.J."/>
            <person name="Probst A.J."/>
            <person name="Thomas B.C."/>
            <person name="Singh A."/>
            <person name="Wilkins M.J."/>
            <person name="Karaoz U."/>
            <person name="Brodie E.L."/>
            <person name="Williams K.H."/>
            <person name="Hubbard S.S."/>
            <person name="Banfield J.F."/>
        </authorList>
    </citation>
    <scope>NUCLEOTIDE SEQUENCE [LARGE SCALE GENOMIC DNA]</scope>
</reference>
<dbReference type="InterPro" id="IPR008972">
    <property type="entry name" value="Cupredoxin"/>
</dbReference>
<protein>
    <recommendedName>
        <fullName evidence="4">EfeO-type cupredoxin-like domain-containing protein</fullName>
    </recommendedName>
</protein>
<sequence length="147" mass="16104">MVLALVVGGAYYFQQQNQGEPSQGNEAAEQNQQQEENPSPGLIASAVVLYTDSGFVPQIFIVQLGETVTFVNGSTSPMWPATAVHPTHQVYPGSDINKCNTAEEKNIFDACGGIEPNQEWSFTFEEKGSWGYHDHLNPSRRGTIVVE</sequence>
<dbReference type="SUPFAM" id="SSF49503">
    <property type="entry name" value="Cupredoxins"/>
    <property type="match status" value="1"/>
</dbReference>